<protein>
    <submittedName>
        <fullName evidence="1">Uncharacterized protein</fullName>
    </submittedName>
</protein>
<accession>A0A9W7H427</accession>
<gene>
    <name evidence="1" type="ORF">HRI_000698100</name>
</gene>
<reference evidence="1" key="1">
    <citation type="submission" date="2023-05" db="EMBL/GenBank/DDBJ databases">
        <title>Genome and transcriptome analyses reveal genes involved in the formation of fine ridges on petal epidermal cells in Hibiscus trionum.</title>
        <authorList>
            <person name="Koshimizu S."/>
            <person name="Masuda S."/>
            <person name="Ishii T."/>
            <person name="Shirasu K."/>
            <person name="Hoshino A."/>
            <person name="Arita M."/>
        </authorList>
    </citation>
    <scope>NUCLEOTIDE SEQUENCE</scope>
    <source>
        <strain evidence="1">Hamamatsu line</strain>
    </source>
</reference>
<dbReference type="EMBL" id="BSYR01000008">
    <property type="protein sequence ID" value="GMI70288.1"/>
    <property type="molecule type" value="Genomic_DNA"/>
</dbReference>
<evidence type="ECO:0000313" key="1">
    <source>
        <dbReference type="EMBL" id="GMI70288.1"/>
    </source>
</evidence>
<keyword evidence="2" id="KW-1185">Reference proteome</keyword>
<dbReference type="Proteomes" id="UP001165190">
    <property type="component" value="Unassembled WGS sequence"/>
</dbReference>
<organism evidence="1 2">
    <name type="scientific">Hibiscus trionum</name>
    <name type="common">Flower of an hour</name>
    <dbReference type="NCBI Taxonomy" id="183268"/>
    <lineage>
        <taxon>Eukaryota</taxon>
        <taxon>Viridiplantae</taxon>
        <taxon>Streptophyta</taxon>
        <taxon>Embryophyta</taxon>
        <taxon>Tracheophyta</taxon>
        <taxon>Spermatophyta</taxon>
        <taxon>Magnoliopsida</taxon>
        <taxon>eudicotyledons</taxon>
        <taxon>Gunneridae</taxon>
        <taxon>Pentapetalae</taxon>
        <taxon>rosids</taxon>
        <taxon>malvids</taxon>
        <taxon>Malvales</taxon>
        <taxon>Malvaceae</taxon>
        <taxon>Malvoideae</taxon>
        <taxon>Hibiscus</taxon>
    </lineage>
</organism>
<name>A0A9W7H427_HIBTR</name>
<evidence type="ECO:0000313" key="2">
    <source>
        <dbReference type="Proteomes" id="UP001165190"/>
    </source>
</evidence>
<proteinExistence type="predicted"/>
<comment type="caution">
    <text evidence="1">The sequence shown here is derived from an EMBL/GenBank/DDBJ whole genome shotgun (WGS) entry which is preliminary data.</text>
</comment>
<dbReference type="AlphaFoldDB" id="A0A9W7H427"/>
<sequence length="97" mass="11179">MNSNYGKGSSGSLKGFDFDIGHESGRPKSLNDQKKKNHFFIFILFIDNICTIEARMATQQAVVDPPTRPESGHPAWVMWSHFHGGRHFWEELGLFWR</sequence>